<name>A0ABS4NXV4_9BACL</name>
<gene>
    <name evidence="2" type="ORF">J2Z70_005070</name>
</gene>
<keyword evidence="3" id="KW-1185">Reference proteome</keyword>
<dbReference type="PROSITE" id="PS51257">
    <property type="entry name" value="PROKAR_LIPOPROTEIN"/>
    <property type="match status" value="1"/>
</dbReference>
<feature type="chain" id="PRO_5046699902" description="DUF4358 domain-containing protein" evidence="1">
    <location>
        <begin position="19"/>
        <end position="180"/>
    </location>
</feature>
<dbReference type="Proteomes" id="UP000773462">
    <property type="component" value="Unassembled WGS sequence"/>
</dbReference>
<sequence length="180" mass="20420">MRKTVLVMLFLFVLTACADSKDGVTTKDLAIQKVNDYKAVVEYGMSRAEVEEVLGKGEDKDIANSVMYSSGVRIMYREDKVAGITLAEESKDTYETTGGFKIGMSKDDFKQIYGDQYLKDMERNLDYAYDSINKRYLQEKEWVAKAEDDTKIYVISAMFNGKGEADAVVLVDKRMAITFR</sequence>
<comment type="caution">
    <text evidence="2">The sequence shown here is derived from an EMBL/GenBank/DDBJ whole genome shotgun (WGS) entry which is preliminary data.</text>
</comment>
<accession>A0ABS4NXV4</accession>
<feature type="signal peptide" evidence="1">
    <location>
        <begin position="1"/>
        <end position="18"/>
    </location>
</feature>
<dbReference type="RefSeq" id="WP_209877677.1">
    <property type="nucleotide sequence ID" value="NZ_JAGGLV010000021.1"/>
</dbReference>
<protein>
    <recommendedName>
        <fullName evidence="4">DUF4358 domain-containing protein</fullName>
    </recommendedName>
</protein>
<proteinExistence type="predicted"/>
<dbReference type="EMBL" id="JAGGLV010000021">
    <property type="protein sequence ID" value="MBP2114886.1"/>
    <property type="molecule type" value="Genomic_DNA"/>
</dbReference>
<evidence type="ECO:0008006" key="4">
    <source>
        <dbReference type="Google" id="ProtNLM"/>
    </source>
</evidence>
<organism evidence="2 3">
    <name type="scientific">Paenibacillus silagei</name>
    <dbReference type="NCBI Taxonomy" id="1670801"/>
    <lineage>
        <taxon>Bacteria</taxon>
        <taxon>Bacillati</taxon>
        <taxon>Bacillota</taxon>
        <taxon>Bacilli</taxon>
        <taxon>Bacillales</taxon>
        <taxon>Paenibacillaceae</taxon>
        <taxon>Paenibacillus</taxon>
    </lineage>
</organism>
<keyword evidence="1" id="KW-0732">Signal</keyword>
<evidence type="ECO:0000256" key="1">
    <source>
        <dbReference type="SAM" id="SignalP"/>
    </source>
</evidence>
<evidence type="ECO:0000313" key="2">
    <source>
        <dbReference type="EMBL" id="MBP2114886.1"/>
    </source>
</evidence>
<evidence type="ECO:0000313" key="3">
    <source>
        <dbReference type="Proteomes" id="UP000773462"/>
    </source>
</evidence>
<reference evidence="2 3" key="1">
    <citation type="submission" date="2021-03" db="EMBL/GenBank/DDBJ databases">
        <title>Genomic Encyclopedia of Type Strains, Phase IV (KMG-IV): sequencing the most valuable type-strain genomes for metagenomic binning, comparative biology and taxonomic classification.</title>
        <authorList>
            <person name="Goeker M."/>
        </authorList>
    </citation>
    <scope>NUCLEOTIDE SEQUENCE [LARGE SCALE GENOMIC DNA]</scope>
    <source>
        <strain evidence="2 3">DSM 101953</strain>
    </source>
</reference>